<dbReference type="EMBL" id="JH717905">
    <property type="protein sequence ID" value="EWZ33414.1"/>
    <property type="molecule type" value="Genomic_DNA"/>
</dbReference>
<dbReference type="HOGENOM" id="CLU_3279474_0_0_1"/>
<dbReference type="Proteomes" id="UP000030766">
    <property type="component" value="Unassembled WGS sequence"/>
</dbReference>
<gene>
    <name evidence="1" type="ORF">FOZG_13164</name>
</gene>
<proteinExistence type="predicted"/>
<sequence length="41" mass="4600">MTANETVKSRYIEPLNAESVWCVGYDSAQRNVAVGQELWAL</sequence>
<organism evidence="1">
    <name type="scientific">Fusarium oxysporum Fo47</name>
    <dbReference type="NCBI Taxonomy" id="660027"/>
    <lineage>
        <taxon>Eukaryota</taxon>
        <taxon>Fungi</taxon>
        <taxon>Dikarya</taxon>
        <taxon>Ascomycota</taxon>
        <taxon>Pezizomycotina</taxon>
        <taxon>Sordariomycetes</taxon>
        <taxon>Hypocreomycetidae</taxon>
        <taxon>Hypocreales</taxon>
        <taxon>Nectriaceae</taxon>
        <taxon>Fusarium</taxon>
        <taxon>Fusarium oxysporum species complex</taxon>
    </lineage>
</organism>
<protein>
    <submittedName>
        <fullName evidence="1">Uncharacterized protein</fullName>
    </submittedName>
</protein>
<evidence type="ECO:0000313" key="1">
    <source>
        <dbReference type="EMBL" id="EWZ33414.1"/>
    </source>
</evidence>
<dbReference type="AlphaFoldDB" id="W9JSC5"/>
<name>W9JSC5_FUSOX</name>
<reference evidence="1" key="1">
    <citation type="submission" date="2011-06" db="EMBL/GenBank/DDBJ databases">
        <title>The Genome Sequence of Fusarium oxysporum Fo47.</title>
        <authorList>
            <consortium name="The Broad Institute Genome Sequencing Platform"/>
            <person name="Ma L.-J."/>
            <person name="Gale L.R."/>
            <person name="Schwartz D.C."/>
            <person name="Zhou S."/>
            <person name="Corby-Kistler H."/>
            <person name="Young S.K."/>
            <person name="Zeng Q."/>
            <person name="Gargeya S."/>
            <person name="Fitzgerald M."/>
            <person name="Haas B."/>
            <person name="Abouelleil A."/>
            <person name="Alvarado L."/>
            <person name="Arachchi H.M."/>
            <person name="Berlin A."/>
            <person name="Brown A."/>
            <person name="Chapman S.B."/>
            <person name="Chen Z."/>
            <person name="Dunbar C."/>
            <person name="Freedman E."/>
            <person name="Gearin G."/>
            <person name="Gellesch M."/>
            <person name="Goldberg J."/>
            <person name="Griggs A."/>
            <person name="Gujja S."/>
            <person name="Heiman D."/>
            <person name="Howarth C."/>
            <person name="Larson L."/>
            <person name="Lui A."/>
            <person name="MacDonald P.J.P."/>
            <person name="Mehta T."/>
            <person name="Montmayeur A."/>
            <person name="Murphy C."/>
            <person name="Neiman D."/>
            <person name="Pearson M."/>
            <person name="Priest M."/>
            <person name="Roberts A."/>
            <person name="Saif S."/>
            <person name="Shea T."/>
            <person name="Shenoy N."/>
            <person name="Sisk P."/>
            <person name="Stolte C."/>
            <person name="Sykes S."/>
            <person name="Wortman J."/>
            <person name="Nusbaum C."/>
            <person name="Birren B."/>
        </authorList>
    </citation>
    <scope>NUCLEOTIDE SEQUENCE [LARGE SCALE GENOMIC DNA]</scope>
    <source>
        <strain evidence="1">Fo47</strain>
    </source>
</reference>
<dbReference type="VEuPathDB" id="FungiDB:FOZG_13164"/>
<reference evidence="1" key="2">
    <citation type="submission" date="2012-06" db="EMBL/GenBank/DDBJ databases">
        <title>Annotation of the Genome Sequence of Fusarium oxysporum Fo47.</title>
        <authorList>
            <consortium name="The Broad Institute Genomics Platform"/>
            <person name="Ma L.-J."/>
            <person name="Corby-Kistler H."/>
            <person name="Broz K."/>
            <person name="Gale L.R."/>
            <person name="Jonkers W."/>
            <person name="O'Donnell K."/>
            <person name="Ploetz R."/>
            <person name="Steinberg C."/>
            <person name="Schwartz D.C."/>
            <person name="VanEtten H."/>
            <person name="Zhou S."/>
            <person name="Young S.K."/>
            <person name="Zeng Q."/>
            <person name="Gargeya S."/>
            <person name="Fitzgerald M."/>
            <person name="Abouelleil A."/>
            <person name="Alvarado L."/>
            <person name="Chapman S.B."/>
            <person name="Gainer-Dewar J."/>
            <person name="Goldberg J."/>
            <person name="Griggs A."/>
            <person name="Gujja S."/>
            <person name="Hansen M."/>
            <person name="Howarth C."/>
            <person name="Imamovic A."/>
            <person name="Ireland A."/>
            <person name="Larimer J."/>
            <person name="McCowan C."/>
            <person name="Murphy C."/>
            <person name="Pearson M."/>
            <person name="Poon T.W."/>
            <person name="Priest M."/>
            <person name="Roberts A."/>
            <person name="Saif S."/>
            <person name="Shea T."/>
            <person name="Sykes S."/>
            <person name="Wortman J."/>
            <person name="Nusbaum C."/>
            <person name="Birren B."/>
        </authorList>
    </citation>
    <scope>NUCLEOTIDE SEQUENCE</scope>
    <source>
        <strain evidence="1">Fo47</strain>
    </source>
</reference>
<accession>W9JSC5</accession>